<evidence type="ECO:0000256" key="1">
    <source>
        <dbReference type="SAM" id="MobiDB-lite"/>
    </source>
</evidence>
<sequence>MIITILPSSANFHAIAYNEMKVEKGVATLLEAQNILGLRQENYTPEKLRQFFLDYSSRNTHIQNAQFHVAVSCKGSEYTHEQLLDIAHRYLKEMGYAEEGQPLLVYAHHDTDNNHIHIITSRVAPDGHKIDHNHEKRRSHQVTLKIMEEYMGQKQEPEVNDIAKDALSYRYTSKAQFCAIMESLGYDCKDDDEKPLIHLYRGGGELGTIQVQLIMQHALKENKPDNRRRQQLRAILQKYRNLSANKEELAAHMKKKFGISLVFVGKADTPYGYIVVDHKNKAVFKGGEFLSIKELLQFEDAATRFAKIEKTIEELLADNPKLTTLDINRILYRQFGTRIHKGSVSWSGETIQLRTEVTEQLRQNYLVSRGLHASFHTAINKNSLPPQRDNREDGGNIQRPIPDAGGSTDSNREWELNGNMDMSVDDEEAQRRKWRR</sequence>
<reference evidence="3 4" key="1">
    <citation type="submission" date="2019-08" db="EMBL/GenBank/DDBJ databases">
        <title>In-depth cultivation of the pig gut microbiome towards novel bacterial diversity and tailored functional studies.</title>
        <authorList>
            <person name="Wylensek D."/>
            <person name="Hitch T.C.A."/>
            <person name="Clavel T."/>
        </authorList>
    </citation>
    <scope>NUCLEOTIDE SEQUENCE [LARGE SCALE GENOMIC DNA]</scope>
    <source>
        <strain evidence="3 4">LKV-178-WT-2A</strain>
    </source>
</reference>
<dbReference type="Proteomes" id="UP000438914">
    <property type="component" value="Unassembled WGS sequence"/>
</dbReference>
<protein>
    <submittedName>
        <fullName evidence="3">Relaxase/mobilization nuclease domain-containing protein</fullName>
    </submittedName>
</protein>
<name>A0A7K0KK01_9BACT</name>
<evidence type="ECO:0000259" key="2">
    <source>
        <dbReference type="Pfam" id="PF03432"/>
    </source>
</evidence>
<accession>A0A7K0KK01</accession>
<evidence type="ECO:0000313" key="3">
    <source>
        <dbReference type="EMBL" id="MST85795.1"/>
    </source>
</evidence>
<feature type="domain" description="MobA/VirD2-like nuclease" evidence="2">
    <location>
        <begin position="33"/>
        <end position="150"/>
    </location>
</feature>
<comment type="caution">
    <text evidence="3">The sequence shown here is derived from an EMBL/GenBank/DDBJ whole genome shotgun (WGS) entry which is preliminary data.</text>
</comment>
<dbReference type="RefSeq" id="WP_154535395.1">
    <property type="nucleotide sequence ID" value="NZ_VUNG01000053.1"/>
</dbReference>
<proteinExistence type="predicted"/>
<dbReference type="InterPro" id="IPR005094">
    <property type="entry name" value="Endonuclease_MobA/VirD2"/>
</dbReference>
<feature type="region of interest" description="Disordered" evidence="1">
    <location>
        <begin position="378"/>
        <end position="436"/>
    </location>
</feature>
<evidence type="ECO:0000313" key="4">
    <source>
        <dbReference type="Proteomes" id="UP000438914"/>
    </source>
</evidence>
<dbReference type="EMBL" id="VUNG01000053">
    <property type="protein sequence ID" value="MST85795.1"/>
    <property type="molecule type" value="Genomic_DNA"/>
</dbReference>
<gene>
    <name evidence="3" type="ORF">FYJ73_14160</name>
</gene>
<keyword evidence="4" id="KW-1185">Reference proteome</keyword>
<dbReference type="Pfam" id="PF03432">
    <property type="entry name" value="Relaxase"/>
    <property type="match status" value="1"/>
</dbReference>
<organism evidence="3 4">
    <name type="scientific">Hallella mizrahii</name>
    <dbReference type="NCBI Taxonomy" id="2606637"/>
    <lineage>
        <taxon>Bacteria</taxon>
        <taxon>Pseudomonadati</taxon>
        <taxon>Bacteroidota</taxon>
        <taxon>Bacteroidia</taxon>
        <taxon>Bacteroidales</taxon>
        <taxon>Prevotellaceae</taxon>
        <taxon>Hallella</taxon>
    </lineage>
</organism>
<dbReference type="AlphaFoldDB" id="A0A7K0KK01"/>